<name>A0AAV2N6E4_9HYME</name>
<dbReference type="Proteomes" id="UP001497644">
    <property type="component" value="Chromosome 10"/>
</dbReference>
<reference evidence="1" key="1">
    <citation type="submission" date="2024-04" db="EMBL/GenBank/DDBJ databases">
        <authorList>
            <consortium name="Molecular Ecology Group"/>
        </authorList>
    </citation>
    <scope>NUCLEOTIDE SEQUENCE</scope>
</reference>
<organism evidence="1 2">
    <name type="scientific">Lasius platythorax</name>
    <dbReference type="NCBI Taxonomy" id="488582"/>
    <lineage>
        <taxon>Eukaryota</taxon>
        <taxon>Metazoa</taxon>
        <taxon>Ecdysozoa</taxon>
        <taxon>Arthropoda</taxon>
        <taxon>Hexapoda</taxon>
        <taxon>Insecta</taxon>
        <taxon>Pterygota</taxon>
        <taxon>Neoptera</taxon>
        <taxon>Endopterygota</taxon>
        <taxon>Hymenoptera</taxon>
        <taxon>Apocrita</taxon>
        <taxon>Aculeata</taxon>
        <taxon>Formicoidea</taxon>
        <taxon>Formicidae</taxon>
        <taxon>Formicinae</taxon>
        <taxon>Lasius</taxon>
        <taxon>Lasius</taxon>
    </lineage>
</organism>
<protein>
    <submittedName>
        <fullName evidence="1">Uncharacterized protein</fullName>
    </submittedName>
</protein>
<gene>
    <name evidence="1" type="ORF">LPLAT_LOCUS1665</name>
</gene>
<proteinExistence type="predicted"/>
<evidence type="ECO:0000313" key="1">
    <source>
        <dbReference type="EMBL" id="CAL1675181.1"/>
    </source>
</evidence>
<dbReference type="AlphaFoldDB" id="A0AAV2N6E4"/>
<dbReference type="EMBL" id="OZ034833">
    <property type="protein sequence ID" value="CAL1675181.1"/>
    <property type="molecule type" value="Genomic_DNA"/>
</dbReference>
<keyword evidence="2" id="KW-1185">Reference proteome</keyword>
<evidence type="ECO:0000313" key="2">
    <source>
        <dbReference type="Proteomes" id="UP001497644"/>
    </source>
</evidence>
<sequence length="125" mass="14159">MDTGINSKSQLIPIDYMRKNTSRLARWVFVAPRLPRGLPNGLRRFAFNRNPRAANTPACVPRRYEFIVYTERPSSSYTQTNCTGGKLQRLYSSNGSCIAACAPLQYKARSIVHAYTYINAHKRGT</sequence>
<accession>A0AAV2N6E4</accession>